<name>A0A6J5LA44_9CAUD</name>
<accession>A0A6J5LA44</accession>
<evidence type="ECO:0000256" key="1">
    <source>
        <dbReference type="SAM" id="MobiDB-lite"/>
    </source>
</evidence>
<feature type="region of interest" description="Disordered" evidence="1">
    <location>
        <begin position="23"/>
        <end position="57"/>
    </location>
</feature>
<sequence length="81" mass="8759">MSNIISEFEVGANPDGIVPIILNDGPPVPSPIKPSDFDGAHPEPWTSDDNLSMPPTNRVHDFNTPFAKEYIPQKASISGMV</sequence>
<gene>
    <name evidence="2" type="ORF">UFOVP115_115</name>
</gene>
<proteinExistence type="predicted"/>
<reference evidence="2" key="1">
    <citation type="submission" date="2020-04" db="EMBL/GenBank/DDBJ databases">
        <authorList>
            <person name="Chiriac C."/>
            <person name="Salcher M."/>
            <person name="Ghai R."/>
            <person name="Kavagutti S V."/>
        </authorList>
    </citation>
    <scope>NUCLEOTIDE SEQUENCE</scope>
</reference>
<protein>
    <submittedName>
        <fullName evidence="2">Uncharacterized protein</fullName>
    </submittedName>
</protein>
<evidence type="ECO:0000313" key="2">
    <source>
        <dbReference type="EMBL" id="CAB4129770.1"/>
    </source>
</evidence>
<dbReference type="EMBL" id="LR796236">
    <property type="protein sequence ID" value="CAB4129770.1"/>
    <property type="molecule type" value="Genomic_DNA"/>
</dbReference>
<organism evidence="2">
    <name type="scientific">uncultured Caudovirales phage</name>
    <dbReference type="NCBI Taxonomy" id="2100421"/>
    <lineage>
        <taxon>Viruses</taxon>
        <taxon>Duplodnaviria</taxon>
        <taxon>Heunggongvirae</taxon>
        <taxon>Uroviricota</taxon>
        <taxon>Caudoviricetes</taxon>
        <taxon>Peduoviridae</taxon>
        <taxon>Maltschvirus</taxon>
        <taxon>Maltschvirus maltsch</taxon>
    </lineage>
</organism>